<dbReference type="AlphaFoldDB" id="A0A1C9W8I5"/>
<dbReference type="GO" id="GO:0032267">
    <property type="term" value="F:tRNA(Ile)-lysidine synthase activity"/>
    <property type="evidence" value="ECO:0007669"/>
    <property type="project" value="UniProtKB-EC"/>
</dbReference>
<dbReference type="KEGG" id="micc:AUP74_02031"/>
<dbReference type="SMART" id="SM00977">
    <property type="entry name" value="TilS_C"/>
    <property type="match status" value="1"/>
</dbReference>
<keyword evidence="2 8" id="KW-0963">Cytoplasm</keyword>
<comment type="similarity">
    <text evidence="8">Belongs to the tRNA(Ile)-lysidine synthase family.</text>
</comment>
<dbReference type="SUPFAM" id="SSF52402">
    <property type="entry name" value="Adenine nucleotide alpha hydrolases-like"/>
    <property type="match status" value="1"/>
</dbReference>
<reference evidence="11" key="1">
    <citation type="submission" date="2016-01" db="EMBL/GenBank/DDBJ databases">
        <title>Complete genome sequence of Microbulbifer sp. CCB-MM1, a halophile isolated from Matang Mangrove Forest, Perak.</title>
        <authorList>
            <person name="Moh T.H."/>
            <person name="Dinesh B."/>
            <person name="Lau N.-S."/>
            <person name="Go F."/>
            <person name="Alexander Chong S.-C."/>
        </authorList>
    </citation>
    <scope>NUCLEOTIDE SEQUENCE [LARGE SCALE GENOMIC DNA]</scope>
    <source>
        <strain evidence="11">CCB-MM1</strain>
    </source>
</reference>
<comment type="subcellular location">
    <subcellularLocation>
        <location evidence="1 8">Cytoplasm</location>
    </subcellularLocation>
</comment>
<proteinExistence type="inferred from homology"/>
<dbReference type="Proteomes" id="UP000095672">
    <property type="component" value="Chromosome"/>
</dbReference>
<feature type="domain" description="Lysidine-tRNA(Ile) synthetase C-terminal" evidence="9">
    <location>
        <begin position="359"/>
        <end position="430"/>
    </location>
</feature>
<dbReference type="Gene3D" id="3.40.50.620">
    <property type="entry name" value="HUPs"/>
    <property type="match status" value="1"/>
</dbReference>
<keyword evidence="11" id="KW-1185">Reference proteome</keyword>
<dbReference type="CDD" id="cd01992">
    <property type="entry name" value="TilS_N"/>
    <property type="match status" value="1"/>
</dbReference>
<dbReference type="GO" id="GO:0005524">
    <property type="term" value="F:ATP binding"/>
    <property type="evidence" value="ECO:0007669"/>
    <property type="project" value="UniProtKB-UniRule"/>
</dbReference>
<gene>
    <name evidence="8 10" type="primary">tilS</name>
    <name evidence="10" type="ORF">AUP74_02031</name>
</gene>
<dbReference type="InterPro" id="IPR012796">
    <property type="entry name" value="Lysidine-tRNA-synth_C"/>
</dbReference>
<dbReference type="SUPFAM" id="SSF56037">
    <property type="entry name" value="PheT/TilS domain"/>
    <property type="match status" value="1"/>
</dbReference>
<dbReference type="HAMAP" id="MF_01161">
    <property type="entry name" value="tRNA_Ile_lys_synt"/>
    <property type="match status" value="1"/>
</dbReference>
<dbReference type="STRING" id="1769779.AUP74_02031"/>
<protein>
    <recommendedName>
        <fullName evidence="8">tRNA(Ile)-lysidine synthase</fullName>
        <ecNumber evidence="8">6.3.4.19</ecNumber>
    </recommendedName>
    <alternativeName>
        <fullName evidence="8">tRNA(Ile)-2-lysyl-cytidine synthase</fullName>
    </alternativeName>
    <alternativeName>
        <fullName evidence="8">tRNA(Ile)-lysidine synthetase</fullName>
    </alternativeName>
</protein>
<evidence type="ECO:0000256" key="7">
    <source>
        <dbReference type="ARBA" id="ARBA00048539"/>
    </source>
</evidence>
<evidence type="ECO:0000256" key="4">
    <source>
        <dbReference type="ARBA" id="ARBA00022694"/>
    </source>
</evidence>
<evidence type="ECO:0000256" key="5">
    <source>
        <dbReference type="ARBA" id="ARBA00022741"/>
    </source>
</evidence>
<dbReference type="PATRIC" id="fig|1769779.3.peg.2039"/>
<evidence type="ECO:0000313" key="11">
    <source>
        <dbReference type="Proteomes" id="UP000095672"/>
    </source>
</evidence>
<dbReference type="OrthoDB" id="9807403at2"/>
<dbReference type="Pfam" id="PF09179">
    <property type="entry name" value="TilS"/>
    <property type="match status" value="1"/>
</dbReference>
<dbReference type="EMBL" id="CP014143">
    <property type="protein sequence ID" value="AOS97461.1"/>
    <property type="molecule type" value="Genomic_DNA"/>
</dbReference>
<dbReference type="SUPFAM" id="SSF82829">
    <property type="entry name" value="MesJ substrate recognition domain-like"/>
    <property type="match status" value="1"/>
</dbReference>
<dbReference type="NCBIfam" id="TIGR02433">
    <property type="entry name" value="lysidine_TilS_C"/>
    <property type="match status" value="1"/>
</dbReference>
<dbReference type="Gene3D" id="1.20.59.20">
    <property type="match status" value="1"/>
</dbReference>
<evidence type="ECO:0000313" key="10">
    <source>
        <dbReference type="EMBL" id="AOS97461.1"/>
    </source>
</evidence>
<comment type="catalytic activity">
    <reaction evidence="7 8">
        <text>cytidine(34) in tRNA(Ile2) + L-lysine + ATP = lysidine(34) in tRNA(Ile2) + AMP + diphosphate + H(+)</text>
        <dbReference type="Rhea" id="RHEA:43744"/>
        <dbReference type="Rhea" id="RHEA-COMP:10625"/>
        <dbReference type="Rhea" id="RHEA-COMP:10670"/>
        <dbReference type="ChEBI" id="CHEBI:15378"/>
        <dbReference type="ChEBI" id="CHEBI:30616"/>
        <dbReference type="ChEBI" id="CHEBI:32551"/>
        <dbReference type="ChEBI" id="CHEBI:33019"/>
        <dbReference type="ChEBI" id="CHEBI:82748"/>
        <dbReference type="ChEBI" id="CHEBI:83665"/>
        <dbReference type="ChEBI" id="CHEBI:456215"/>
        <dbReference type="EC" id="6.3.4.19"/>
    </reaction>
</comment>
<dbReference type="GO" id="GO:0005737">
    <property type="term" value="C:cytoplasm"/>
    <property type="evidence" value="ECO:0007669"/>
    <property type="project" value="UniProtKB-SubCell"/>
</dbReference>
<evidence type="ECO:0000256" key="1">
    <source>
        <dbReference type="ARBA" id="ARBA00004496"/>
    </source>
</evidence>
<evidence type="ECO:0000259" key="9">
    <source>
        <dbReference type="SMART" id="SM00977"/>
    </source>
</evidence>
<comment type="function">
    <text evidence="8">Ligates lysine onto the cytidine present at position 34 of the AUA codon-specific tRNA(Ile) that contains the anticodon CAU, in an ATP-dependent manner. Cytidine is converted to lysidine, thus changing the amino acid specificity of the tRNA from methionine to isoleucine.</text>
</comment>
<sequence>MATLGDSSFTLQDSLRVFLARFPCRGRRWVALSGGLDSTVLLHLLSVEGEPVSAVHVHHGLSPNADDWSEHCAELADSLGIPLYTKQVEVDTRAGVEAGARDARYQVFQQLLEPGDQLLLAHHGDDQVETFFLRVLRGAGPQGLSGMRNCRPLGAGLLLRPLLNVSRSELEAYAREHEITWIEDESNSDPRFDRNYLRSRVLPLLSDRWPLRQRVQRAAQNLQESALLLQELADLDLGACRRRAERLGESIALDPFLALSPERRRNLLRCWAEASGGTWPSAQQLAELEQQLASAEADRLPAVPLGRLIARRFRDRLFLTPTLPEVPEGFAASWSGRHSLQLPGEGCMGPLPDWPTAEYTVSFRRGGERARPLERQHSQTLKKLLQEYGLEPWLRDRVPLIFEGERLLAVGDLFLCDGWIGTTPETLPDWRPLAFFD</sequence>
<keyword evidence="6 8" id="KW-0067">ATP-binding</keyword>
<evidence type="ECO:0000256" key="2">
    <source>
        <dbReference type="ARBA" id="ARBA00022490"/>
    </source>
</evidence>
<dbReference type="EC" id="6.3.4.19" evidence="8"/>
<dbReference type="InterPro" id="IPR015262">
    <property type="entry name" value="tRNA_Ile_lys_synt_subst-bd"/>
</dbReference>
<feature type="binding site" evidence="8">
    <location>
        <begin position="33"/>
        <end position="38"/>
    </location>
    <ligand>
        <name>ATP</name>
        <dbReference type="ChEBI" id="CHEBI:30616"/>
    </ligand>
</feature>
<evidence type="ECO:0000256" key="6">
    <source>
        <dbReference type="ARBA" id="ARBA00022840"/>
    </source>
</evidence>
<dbReference type="InterPro" id="IPR014729">
    <property type="entry name" value="Rossmann-like_a/b/a_fold"/>
</dbReference>
<comment type="domain">
    <text evidence="8">The N-terminal region contains the highly conserved SGGXDS motif, predicted to be a P-loop motif involved in ATP binding.</text>
</comment>
<name>A0A1C9W8I5_9GAMM</name>
<dbReference type="Pfam" id="PF01171">
    <property type="entry name" value="ATP_bind_3"/>
    <property type="match status" value="1"/>
</dbReference>
<dbReference type="InterPro" id="IPR012795">
    <property type="entry name" value="tRNA_Ile_lys_synt_N"/>
</dbReference>
<dbReference type="Pfam" id="PF11734">
    <property type="entry name" value="TilS_C"/>
    <property type="match status" value="1"/>
</dbReference>
<organism evidence="10 11">
    <name type="scientific">Microbulbifer aggregans</name>
    <dbReference type="NCBI Taxonomy" id="1769779"/>
    <lineage>
        <taxon>Bacteria</taxon>
        <taxon>Pseudomonadati</taxon>
        <taxon>Pseudomonadota</taxon>
        <taxon>Gammaproteobacteria</taxon>
        <taxon>Cellvibrionales</taxon>
        <taxon>Microbulbiferaceae</taxon>
        <taxon>Microbulbifer</taxon>
    </lineage>
</organism>
<evidence type="ECO:0000256" key="8">
    <source>
        <dbReference type="HAMAP-Rule" id="MF_01161"/>
    </source>
</evidence>
<keyword evidence="4 8" id="KW-0819">tRNA processing</keyword>
<keyword evidence="5 8" id="KW-0547">Nucleotide-binding</keyword>
<dbReference type="PANTHER" id="PTHR43033:SF1">
    <property type="entry name" value="TRNA(ILE)-LYSIDINE SYNTHASE-RELATED"/>
    <property type="match status" value="1"/>
</dbReference>
<dbReference type="NCBIfam" id="TIGR02432">
    <property type="entry name" value="lysidine_TilS_N"/>
    <property type="match status" value="1"/>
</dbReference>
<keyword evidence="3 8" id="KW-0436">Ligase</keyword>
<dbReference type="PANTHER" id="PTHR43033">
    <property type="entry name" value="TRNA(ILE)-LYSIDINE SYNTHASE-RELATED"/>
    <property type="match status" value="1"/>
</dbReference>
<dbReference type="GO" id="GO:0006400">
    <property type="term" value="P:tRNA modification"/>
    <property type="evidence" value="ECO:0007669"/>
    <property type="project" value="UniProtKB-UniRule"/>
</dbReference>
<dbReference type="RefSeq" id="WP_083260919.1">
    <property type="nucleotide sequence ID" value="NZ_CP014143.1"/>
</dbReference>
<evidence type="ECO:0000256" key="3">
    <source>
        <dbReference type="ARBA" id="ARBA00022598"/>
    </source>
</evidence>
<accession>A0A1C9W8I5</accession>
<dbReference type="InterPro" id="IPR011063">
    <property type="entry name" value="TilS/TtcA_N"/>
</dbReference>
<dbReference type="InterPro" id="IPR012094">
    <property type="entry name" value="tRNA_Ile_lys_synt"/>
</dbReference>